<proteinExistence type="predicted"/>
<dbReference type="HOGENOM" id="CLU_2826715_0_0_0"/>
<gene>
    <name evidence="2" type="ORF">NITGR_550046</name>
</gene>
<dbReference type="STRING" id="1266370.NITGR_550046"/>
<reference evidence="2 3" key="1">
    <citation type="journal article" date="2013" name="Front. Microbiol.">
        <title>The genome of Nitrospina gracilis illuminates the metabolism and evolution of the major marine nitrite oxidizer.</title>
        <authorList>
            <person name="Luecker S."/>
            <person name="Nowka B."/>
            <person name="Rattei T."/>
            <person name="Spieck E."/>
            <person name="and Daims H."/>
        </authorList>
    </citation>
    <scope>NUCLEOTIDE SEQUENCE [LARGE SCALE GENOMIC DNA]</scope>
    <source>
        <strain evidence="2 3">3/211</strain>
    </source>
</reference>
<dbReference type="InParanoid" id="M1YKM8"/>
<feature type="region of interest" description="Disordered" evidence="1">
    <location>
        <begin position="1"/>
        <end position="52"/>
    </location>
</feature>
<comment type="caution">
    <text evidence="2">The sequence shown here is derived from an EMBL/GenBank/DDBJ whole genome shotgun (WGS) entry which is preliminary data.</text>
</comment>
<dbReference type="RefSeq" id="WP_005009345.1">
    <property type="nucleotide sequence ID" value="NZ_HG422173.1"/>
</dbReference>
<dbReference type="EMBL" id="CAQJ01000061">
    <property type="protein sequence ID" value="CCQ91044.1"/>
    <property type="molecule type" value="Genomic_DNA"/>
</dbReference>
<evidence type="ECO:0000313" key="3">
    <source>
        <dbReference type="Proteomes" id="UP000011704"/>
    </source>
</evidence>
<accession>M1YKM8</accession>
<name>M1YKM8_NITG3</name>
<evidence type="ECO:0000256" key="1">
    <source>
        <dbReference type="SAM" id="MobiDB-lite"/>
    </source>
</evidence>
<keyword evidence="3" id="KW-1185">Reference proteome</keyword>
<dbReference type="AlphaFoldDB" id="M1YKM8"/>
<dbReference type="Proteomes" id="UP000011704">
    <property type="component" value="Unassembled WGS sequence"/>
</dbReference>
<protein>
    <submittedName>
        <fullName evidence="2">Uncharacterized protein</fullName>
    </submittedName>
</protein>
<organism evidence="2 3">
    <name type="scientific">Nitrospina gracilis (strain 3/211)</name>
    <dbReference type="NCBI Taxonomy" id="1266370"/>
    <lineage>
        <taxon>Bacteria</taxon>
        <taxon>Pseudomonadati</taxon>
        <taxon>Nitrospinota/Tectimicrobiota group</taxon>
        <taxon>Nitrospinota</taxon>
        <taxon>Nitrospinia</taxon>
        <taxon>Nitrospinales</taxon>
        <taxon>Nitrospinaceae</taxon>
        <taxon>Nitrospina</taxon>
    </lineage>
</organism>
<evidence type="ECO:0000313" key="2">
    <source>
        <dbReference type="EMBL" id="CCQ91044.1"/>
    </source>
</evidence>
<sequence>MPPTIENEKFANNLSWVATRDPGREHVPDTRGFTDAQSKQPTPALQPDQEEIRRELQIYRYGAYYS</sequence>